<feature type="compositionally biased region" description="Low complexity" evidence="1">
    <location>
        <begin position="29"/>
        <end position="43"/>
    </location>
</feature>
<evidence type="ECO:0000313" key="3">
    <source>
        <dbReference type="Proteomes" id="UP001219518"/>
    </source>
</evidence>
<protein>
    <submittedName>
        <fullName evidence="2">Eukaryotic translation initiation factor 3 subunit A</fullName>
    </submittedName>
</protein>
<evidence type="ECO:0000256" key="1">
    <source>
        <dbReference type="SAM" id="MobiDB-lite"/>
    </source>
</evidence>
<feature type="compositionally biased region" description="Basic and acidic residues" evidence="1">
    <location>
        <begin position="186"/>
        <end position="215"/>
    </location>
</feature>
<keyword evidence="2" id="KW-0648">Protein biosynthesis</keyword>
<feature type="compositionally biased region" description="Polar residues" evidence="1">
    <location>
        <begin position="84"/>
        <end position="117"/>
    </location>
</feature>
<feature type="compositionally biased region" description="Low complexity" evidence="1">
    <location>
        <begin position="1"/>
        <end position="20"/>
    </location>
</feature>
<reference evidence="2" key="1">
    <citation type="submission" date="2021-07" db="EMBL/GenBank/DDBJ databases">
        <authorList>
            <person name="Catto M.A."/>
            <person name="Jacobson A."/>
            <person name="Kennedy G."/>
            <person name="Labadie P."/>
            <person name="Hunt B.G."/>
            <person name="Srinivasan R."/>
        </authorList>
    </citation>
    <scope>NUCLEOTIDE SEQUENCE</scope>
    <source>
        <strain evidence="2">PL_HMW_Pooled</strain>
        <tissue evidence="2">Head</tissue>
    </source>
</reference>
<gene>
    <name evidence="2" type="ORF">KUF71_018252</name>
</gene>
<reference evidence="2" key="2">
    <citation type="journal article" date="2023" name="BMC Genomics">
        <title>Pest status, molecular evolution, and epigenetic factors derived from the genome assembly of Frankliniella fusca, a thysanopteran phytovirus vector.</title>
        <authorList>
            <person name="Catto M.A."/>
            <person name="Labadie P.E."/>
            <person name="Jacobson A.L."/>
            <person name="Kennedy G.G."/>
            <person name="Srinivasan R."/>
            <person name="Hunt B.G."/>
        </authorList>
    </citation>
    <scope>NUCLEOTIDE SEQUENCE</scope>
    <source>
        <strain evidence="2">PL_HMW_Pooled</strain>
    </source>
</reference>
<sequence>MSNYTTTSYYKSSGPPSGMPRGRGGYSSGPGPVRGAPRGRGSSDSWTPRGRGRGGYNSYQSRGGGGMSSGSSGTGQWYNKDHQSQPSYRSNADRYQSSGSRPNESRYPSTRGGSSVDYNRRYSQRDGPQSYSSGREHHRSPDPLPRKRLRTDSYSPASSRRSHDGGYEYSSSTRYEYGSDKGSYNSEDRGRPMYREERRPSADRRDDFHSPRSRELSGSTMPPPSGPVRGSYRSRGATVRGRGVTRVFTRRPTDVSLAARKTRLIEAYAAKRRILTGRSQDYYKKLKSIKLRR</sequence>
<feature type="compositionally biased region" description="Low complexity" evidence="1">
    <location>
        <begin position="233"/>
        <end position="243"/>
    </location>
</feature>
<name>A0AAE1GQJ0_9NEOP</name>
<dbReference type="AlphaFoldDB" id="A0AAE1GQJ0"/>
<dbReference type="GO" id="GO:0003743">
    <property type="term" value="F:translation initiation factor activity"/>
    <property type="evidence" value="ECO:0007669"/>
    <property type="project" value="UniProtKB-KW"/>
</dbReference>
<evidence type="ECO:0000313" key="2">
    <source>
        <dbReference type="EMBL" id="KAK3907616.1"/>
    </source>
</evidence>
<organism evidence="2 3">
    <name type="scientific">Frankliniella fusca</name>
    <dbReference type="NCBI Taxonomy" id="407009"/>
    <lineage>
        <taxon>Eukaryota</taxon>
        <taxon>Metazoa</taxon>
        <taxon>Ecdysozoa</taxon>
        <taxon>Arthropoda</taxon>
        <taxon>Hexapoda</taxon>
        <taxon>Insecta</taxon>
        <taxon>Pterygota</taxon>
        <taxon>Neoptera</taxon>
        <taxon>Paraneoptera</taxon>
        <taxon>Thysanoptera</taxon>
        <taxon>Terebrantia</taxon>
        <taxon>Thripoidea</taxon>
        <taxon>Thripidae</taxon>
        <taxon>Frankliniella</taxon>
    </lineage>
</organism>
<keyword evidence="3" id="KW-1185">Reference proteome</keyword>
<keyword evidence="2" id="KW-0396">Initiation factor</keyword>
<dbReference type="Proteomes" id="UP001219518">
    <property type="component" value="Unassembled WGS sequence"/>
</dbReference>
<dbReference type="EMBL" id="JAHWGI010000014">
    <property type="protein sequence ID" value="KAK3907616.1"/>
    <property type="molecule type" value="Genomic_DNA"/>
</dbReference>
<feature type="region of interest" description="Disordered" evidence="1">
    <location>
        <begin position="1"/>
        <end position="243"/>
    </location>
</feature>
<comment type="caution">
    <text evidence="2">The sequence shown here is derived from an EMBL/GenBank/DDBJ whole genome shotgun (WGS) entry which is preliminary data.</text>
</comment>
<accession>A0AAE1GQJ0</accession>
<proteinExistence type="predicted"/>